<dbReference type="SMART" id="SM00955">
    <property type="entry name" value="RNB"/>
    <property type="match status" value="1"/>
</dbReference>
<dbReference type="PANTHER" id="PTHR23355:SF9">
    <property type="entry name" value="DIS3-LIKE EXONUCLEASE 2"/>
    <property type="match status" value="1"/>
</dbReference>
<evidence type="ECO:0000313" key="2">
    <source>
        <dbReference type="EMBL" id="HIT76816.1"/>
    </source>
</evidence>
<accession>A0A9D1KNS3</accession>
<dbReference type="GO" id="GO:0003723">
    <property type="term" value="F:RNA binding"/>
    <property type="evidence" value="ECO:0007669"/>
    <property type="project" value="InterPro"/>
</dbReference>
<dbReference type="AlphaFoldDB" id="A0A9D1KNS3"/>
<dbReference type="InterPro" id="IPR012340">
    <property type="entry name" value="NA-bd_OB-fold"/>
</dbReference>
<evidence type="ECO:0000259" key="1">
    <source>
        <dbReference type="SMART" id="SM00955"/>
    </source>
</evidence>
<name>A0A9D1KNS3_9ACTN</name>
<dbReference type="Pfam" id="PF00773">
    <property type="entry name" value="RNB"/>
    <property type="match status" value="1"/>
</dbReference>
<dbReference type="Proteomes" id="UP000886842">
    <property type="component" value="Unassembled WGS sequence"/>
</dbReference>
<proteinExistence type="predicted"/>
<dbReference type="InterPro" id="IPR050180">
    <property type="entry name" value="RNR_Ribonuclease"/>
</dbReference>
<sequence>MPSLHLGFTPSVPAGLADELAQLRTELEVPEAFGPAVLAAAEDAAGRSLTERVDRTDLALSTIDPEGAQDLDQAMALERDGSGFVVWYAIADVAAFVTAGDPIDVEARRRGQTLYAPDRRTPLHPPVLSEQAASLLADQVRPAHLWRIGLDAEGQLGQVSVERAMVRSREQLTYVEAQRRIDDGSASDGLALLKEIGQLREQVEVSRGGISLNLPE</sequence>
<dbReference type="PANTHER" id="PTHR23355">
    <property type="entry name" value="RIBONUCLEASE"/>
    <property type="match status" value="1"/>
</dbReference>
<dbReference type="GO" id="GO:0004540">
    <property type="term" value="F:RNA nuclease activity"/>
    <property type="evidence" value="ECO:0007669"/>
    <property type="project" value="InterPro"/>
</dbReference>
<evidence type="ECO:0000313" key="3">
    <source>
        <dbReference type="Proteomes" id="UP000886842"/>
    </source>
</evidence>
<reference evidence="2" key="2">
    <citation type="journal article" date="2021" name="PeerJ">
        <title>Extensive microbial diversity within the chicken gut microbiome revealed by metagenomics and culture.</title>
        <authorList>
            <person name="Gilroy R."/>
            <person name="Ravi A."/>
            <person name="Getino M."/>
            <person name="Pursley I."/>
            <person name="Horton D.L."/>
            <person name="Alikhan N.F."/>
            <person name="Baker D."/>
            <person name="Gharbi K."/>
            <person name="Hall N."/>
            <person name="Watson M."/>
            <person name="Adriaenssens E.M."/>
            <person name="Foster-Nyarko E."/>
            <person name="Jarju S."/>
            <person name="Secka A."/>
            <person name="Antonio M."/>
            <person name="Oren A."/>
            <person name="Chaudhuri R.R."/>
            <person name="La Ragione R."/>
            <person name="Hildebrand F."/>
            <person name="Pallen M.J."/>
        </authorList>
    </citation>
    <scope>NUCLEOTIDE SEQUENCE</scope>
    <source>
        <strain evidence="2">ChiGjej1B1-24693</strain>
    </source>
</reference>
<protein>
    <submittedName>
        <fullName evidence="2">RNB domain-containing ribonuclease</fullName>
    </submittedName>
</protein>
<comment type="caution">
    <text evidence="2">The sequence shown here is derived from an EMBL/GenBank/DDBJ whole genome shotgun (WGS) entry which is preliminary data.</text>
</comment>
<reference evidence="2" key="1">
    <citation type="submission" date="2020-10" db="EMBL/GenBank/DDBJ databases">
        <authorList>
            <person name="Gilroy R."/>
        </authorList>
    </citation>
    <scope>NUCLEOTIDE SEQUENCE</scope>
    <source>
        <strain evidence="2">ChiGjej1B1-24693</strain>
    </source>
</reference>
<dbReference type="GO" id="GO:0006402">
    <property type="term" value="P:mRNA catabolic process"/>
    <property type="evidence" value="ECO:0007669"/>
    <property type="project" value="TreeGrafter"/>
</dbReference>
<feature type="domain" description="RNB" evidence="1">
    <location>
        <begin position="52"/>
        <end position="216"/>
    </location>
</feature>
<organism evidence="2 3">
    <name type="scientific">Candidatus Avipropionibacterium avicola</name>
    <dbReference type="NCBI Taxonomy" id="2840701"/>
    <lineage>
        <taxon>Bacteria</taxon>
        <taxon>Bacillati</taxon>
        <taxon>Actinomycetota</taxon>
        <taxon>Actinomycetes</taxon>
        <taxon>Propionibacteriales</taxon>
        <taxon>Propionibacteriaceae</taxon>
        <taxon>Propionibacteriaceae incertae sedis</taxon>
        <taxon>Candidatus Avipropionibacterium</taxon>
    </lineage>
</organism>
<dbReference type="SUPFAM" id="SSF50249">
    <property type="entry name" value="Nucleic acid-binding proteins"/>
    <property type="match status" value="1"/>
</dbReference>
<feature type="non-terminal residue" evidence="2">
    <location>
        <position position="216"/>
    </location>
</feature>
<dbReference type="EMBL" id="DVLP01000421">
    <property type="protein sequence ID" value="HIT76816.1"/>
    <property type="molecule type" value="Genomic_DNA"/>
</dbReference>
<dbReference type="InterPro" id="IPR001900">
    <property type="entry name" value="RNase_II/R"/>
</dbReference>
<gene>
    <name evidence="2" type="ORF">IAA98_14650</name>
</gene>